<dbReference type="RefSeq" id="WP_189383572.1">
    <property type="nucleotide sequence ID" value="NZ_BAABFY010000002.1"/>
</dbReference>
<evidence type="ECO:0000256" key="4">
    <source>
        <dbReference type="ARBA" id="ARBA00022553"/>
    </source>
</evidence>
<feature type="transmembrane region" description="Helical" evidence="8">
    <location>
        <begin position="208"/>
        <end position="228"/>
    </location>
</feature>
<keyword evidence="3" id="KW-1003">Cell membrane</keyword>
<gene>
    <name evidence="9" type="ORF">GCM10011450_01980</name>
</gene>
<dbReference type="GO" id="GO:0005507">
    <property type="term" value="F:copper ion binding"/>
    <property type="evidence" value="ECO:0007669"/>
    <property type="project" value="TreeGrafter"/>
</dbReference>
<feature type="transmembrane region" description="Helical" evidence="8">
    <location>
        <begin position="180"/>
        <end position="202"/>
    </location>
</feature>
<keyword evidence="8" id="KW-1133">Transmembrane helix</keyword>
<evidence type="ECO:0000256" key="2">
    <source>
        <dbReference type="ARBA" id="ARBA00022448"/>
    </source>
</evidence>
<dbReference type="EMBL" id="BMYS01000001">
    <property type="protein sequence ID" value="GGW76066.1"/>
    <property type="molecule type" value="Genomic_DNA"/>
</dbReference>
<accession>A0A918JE78</accession>
<evidence type="ECO:0000256" key="1">
    <source>
        <dbReference type="ARBA" id="ARBA00004651"/>
    </source>
</evidence>
<feature type="transmembrane region" description="Helical" evidence="8">
    <location>
        <begin position="24"/>
        <end position="43"/>
    </location>
</feature>
<keyword evidence="8" id="KW-0812">Transmembrane</keyword>
<evidence type="ECO:0000313" key="10">
    <source>
        <dbReference type="Proteomes" id="UP000608345"/>
    </source>
</evidence>
<reference evidence="9" key="1">
    <citation type="journal article" date="2014" name="Int. J. Syst. Evol. Microbiol.">
        <title>Complete genome sequence of Corynebacterium casei LMG S-19264T (=DSM 44701T), isolated from a smear-ripened cheese.</title>
        <authorList>
            <consortium name="US DOE Joint Genome Institute (JGI-PGF)"/>
            <person name="Walter F."/>
            <person name="Albersmeier A."/>
            <person name="Kalinowski J."/>
            <person name="Ruckert C."/>
        </authorList>
    </citation>
    <scope>NUCLEOTIDE SEQUENCE</scope>
    <source>
        <strain evidence="9">KCTC 23732</strain>
    </source>
</reference>
<evidence type="ECO:0000256" key="5">
    <source>
        <dbReference type="ARBA" id="ARBA00022842"/>
    </source>
</evidence>
<keyword evidence="8" id="KW-0472">Membrane</keyword>
<keyword evidence="4" id="KW-0597">Phosphoprotein</keyword>
<keyword evidence="2" id="KW-0813">Transport</keyword>
<keyword evidence="7" id="KW-0406">Ion transport</keyword>
<organism evidence="9 10">
    <name type="scientific">Advenella faeciporci</name>
    <dbReference type="NCBI Taxonomy" id="797535"/>
    <lineage>
        <taxon>Bacteria</taxon>
        <taxon>Pseudomonadati</taxon>
        <taxon>Pseudomonadota</taxon>
        <taxon>Betaproteobacteria</taxon>
        <taxon>Burkholderiales</taxon>
        <taxon>Alcaligenaceae</taxon>
    </lineage>
</organism>
<comment type="subcellular location">
    <subcellularLocation>
        <location evidence="1">Cell membrane</location>
        <topology evidence="1">Multi-pass membrane protein</topology>
    </subcellularLocation>
</comment>
<evidence type="ECO:0000256" key="6">
    <source>
        <dbReference type="ARBA" id="ARBA00022967"/>
    </source>
</evidence>
<feature type="transmembrane region" description="Helical" evidence="8">
    <location>
        <begin position="105"/>
        <end position="123"/>
    </location>
</feature>
<dbReference type="AlphaFoldDB" id="A0A918JE78"/>
<dbReference type="GO" id="GO:0005886">
    <property type="term" value="C:plasma membrane"/>
    <property type="evidence" value="ECO:0007669"/>
    <property type="project" value="UniProtKB-SubCell"/>
</dbReference>
<name>A0A918JE78_9BURK</name>
<reference evidence="9" key="2">
    <citation type="submission" date="2020-09" db="EMBL/GenBank/DDBJ databases">
        <authorList>
            <person name="Sun Q."/>
            <person name="Kim S."/>
        </authorList>
    </citation>
    <scope>NUCLEOTIDE SEQUENCE</scope>
    <source>
        <strain evidence="9">KCTC 23732</strain>
    </source>
</reference>
<feature type="transmembrane region" description="Helical" evidence="8">
    <location>
        <begin position="287"/>
        <end position="305"/>
    </location>
</feature>
<evidence type="ECO:0000313" key="9">
    <source>
        <dbReference type="EMBL" id="GGW76066.1"/>
    </source>
</evidence>
<proteinExistence type="predicted"/>
<evidence type="ECO:0000256" key="7">
    <source>
        <dbReference type="ARBA" id="ARBA00023065"/>
    </source>
</evidence>
<evidence type="ECO:0000256" key="3">
    <source>
        <dbReference type="ARBA" id="ARBA00022475"/>
    </source>
</evidence>
<sequence>MKAVSIFSIPKDLPVHERQKRRHMLASLGIAWLVMMQVMMFAFPGYFRGDYIGTESLAMLDAAIIIMNWLSFALTVPVLLYCAWPIWQGVFKKSSAHSMRVNMDWPVALGILTAFIPSVIATVSQQGEVYFESVSMFVAFLLTARYLEFCAEQSARYSEGGVPAKLDQERTIMTAKADKIAFVFVIVQILLAIVSGIVWYLFIDRAHALPVLVALFVMSCPCALSMAVPTASSAARAIFFNNHSFTPEQQEFVLNLTRKTANQNLYGSLAWHILMAPLAMFGLVAPWVAAITMLVSSLAVAWNSWRLYKKFHNQGFIGSPDWTAGKAVQG</sequence>
<keyword evidence="6" id="KW-1278">Translocase</keyword>
<dbReference type="PANTHER" id="PTHR43520">
    <property type="entry name" value="ATP7, ISOFORM B"/>
    <property type="match status" value="1"/>
</dbReference>
<dbReference type="PANTHER" id="PTHR43520:SF5">
    <property type="entry name" value="CATION-TRANSPORTING P-TYPE ATPASE-RELATED"/>
    <property type="match status" value="1"/>
</dbReference>
<keyword evidence="5" id="KW-0460">Magnesium</keyword>
<dbReference type="Proteomes" id="UP000608345">
    <property type="component" value="Unassembled WGS sequence"/>
</dbReference>
<feature type="transmembrane region" description="Helical" evidence="8">
    <location>
        <begin position="63"/>
        <end position="84"/>
    </location>
</feature>
<dbReference type="GO" id="GO:0043682">
    <property type="term" value="F:P-type divalent copper transporter activity"/>
    <property type="evidence" value="ECO:0007669"/>
    <property type="project" value="TreeGrafter"/>
</dbReference>
<dbReference type="GO" id="GO:0055070">
    <property type="term" value="P:copper ion homeostasis"/>
    <property type="evidence" value="ECO:0007669"/>
    <property type="project" value="TreeGrafter"/>
</dbReference>
<keyword evidence="10" id="KW-1185">Reference proteome</keyword>
<comment type="caution">
    <text evidence="9">The sequence shown here is derived from an EMBL/GenBank/DDBJ whole genome shotgun (WGS) entry which is preliminary data.</text>
</comment>
<protein>
    <submittedName>
        <fullName evidence="9">Membrane protein</fullName>
    </submittedName>
</protein>
<evidence type="ECO:0000256" key="8">
    <source>
        <dbReference type="SAM" id="Phobius"/>
    </source>
</evidence>